<evidence type="ECO:0000256" key="5">
    <source>
        <dbReference type="SAM" id="MobiDB-lite"/>
    </source>
</evidence>
<dbReference type="InterPro" id="IPR022091">
    <property type="entry name" value="TMF_TATA-bd"/>
</dbReference>
<feature type="region of interest" description="Disordered" evidence="5">
    <location>
        <begin position="36"/>
        <end position="200"/>
    </location>
</feature>
<dbReference type="Pfam" id="PF12329">
    <property type="entry name" value="TMF_DNA_bd"/>
    <property type="match status" value="1"/>
</dbReference>
<keyword evidence="2" id="KW-0333">Golgi apparatus</keyword>
<dbReference type="GO" id="GO:0005794">
    <property type="term" value="C:Golgi apparatus"/>
    <property type="evidence" value="ECO:0007669"/>
    <property type="project" value="UniProtKB-SubCell"/>
</dbReference>
<evidence type="ECO:0000256" key="3">
    <source>
        <dbReference type="ARBA" id="ARBA00023054"/>
    </source>
</evidence>
<feature type="compositionally biased region" description="Basic and acidic residues" evidence="5">
    <location>
        <begin position="36"/>
        <end position="52"/>
    </location>
</feature>
<feature type="compositionally biased region" description="Low complexity" evidence="5">
    <location>
        <begin position="315"/>
        <end position="330"/>
    </location>
</feature>
<feature type="coiled-coil region" evidence="4">
    <location>
        <begin position="585"/>
        <end position="658"/>
    </location>
</feature>
<keyword evidence="3 4" id="KW-0175">Coiled coil</keyword>
<dbReference type="Pfam" id="PF12325">
    <property type="entry name" value="TMF_TATA_bd"/>
    <property type="match status" value="1"/>
</dbReference>
<dbReference type="PANTHER" id="PTHR47347:SF2">
    <property type="entry name" value="GOLGIN CANDIDATE 5"/>
    <property type="match status" value="1"/>
</dbReference>
<feature type="compositionally biased region" description="Polar residues" evidence="5">
    <location>
        <begin position="96"/>
        <end position="110"/>
    </location>
</feature>
<feature type="region of interest" description="Disordered" evidence="5">
    <location>
        <begin position="815"/>
        <end position="846"/>
    </location>
</feature>
<dbReference type="InterPro" id="IPR022092">
    <property type="entry name" value="TMF_DNA-bd"/>
</dbReference>
<keyword evidence="8" id="KW-1185">Reference proteome</keyword>
<dbReference type="Proteomes" id="UP000796880">
    <property type="component" value="Unassembled WGS sequence"/>
</dbReference>
<reference evidence="7" key="1">
    <citation type="submission" date="2020-03" db="EMBL/GenBank/DDBJ databases">
        <title>A high-quality chromosome-level genome assembly of a woody plant with both climbing and erect habits, Rhamnella rubrinervis.</title>
        <authorList>
            <person name="Lu Z."/>
            <person name="Yang Y."/>
            <person name="Zhu X."/>
            <person name="Sun Y."/>
        </authorList>
    </citation>
    <scope>NUCLEOTIDE SEQUENCE</scope>
    <source>
        <strain evidence="7">BYM</strain>
        <tissue evidence="7">Leaf</tissue>
    </source>
</reference>
<feature type="coiled-coil region" evidence="4">
    <location>
        <begin position="966"/>
        <end position="993"/>
    </location>
</feature>
<feature type="compositionally biased region" description="Polar residues" evidence="5">
    <location>
        <begin position="137"/>
        <end position="148"/>
    </location>
</feature>
<dbReference type="AlphaFoldDB" id="A0A8K0HFC4"/>
<evidence type="ECO:0000313" key="8">
    <source>
        <dbReference type="Proteomes" id="UP000796880"/>
    </source>
</evidence>
<gene>
    <name evidence="7" type="ORF">FNV43_RR06822</name>
</gene>
<dbReference type="EMBL" id="VOIH02000003">
    <property type="protein sequence ID" value="KAF3450733.1"/>
    <property type="molecule type" value="Genomic_DNA"/>
</dbReference>
<dbReference type="PANTHER" id="PTHR47347">
    <property type="entry name" value="GOLGIN CANDIDATE 5"/>
    <property type="match status" value="1"/>
</dbReference>
<feature type="region of interest" description="Disordered" evidence="5">
    <location>
        <begin position="219"/>
        <end position="338"/>
    </location>
</feature>
<evidence type="ECO:0000313" key="7">
    <source>
        <dbReference type="EMBL" id="KAF3450733.1"/>
    </source>
</evidence>
<feature type="coiled-coil region" evidence="4">
    <location>
        <begin position="495"/>
        <end position="536"/>
    </location>
</feature>
<evidence type="ECO:0000259" key="6">
    <source>
        <dbReference type="Pfam" id="PF12325"/>
    </source>
</evidence>
<feature type="compositionally biased region" description="Polar residues" evidence="5">
    <location>
        <begin position="288"/>
        <end position="298"/>
    </location>
</feature>
<protein>
    <recommendedName>
        <fullName evidence="6">TATA element modulatory factor 1 TATA binding domain-containing protein</fullName>
    </recommendedName>
</protein>
<feature type="coiled-coil region" evidence="4">
    <location>
        <begin position="900"/>
        <end position="941"/>
    </location>
</feature>
<evidence type="ECO:0000256" key="4">
    <source>
        <dbReference type="SAM" id="Coils"/>
    </source>
</evidence>
<name>A0A8K0HFC4_9ROSA</name>
<feature type="coiled-coil region" evidence="4">
    <location>
        <begin position="385"/>
        <end position="470"/>
    </location>
</feature>
<sequence length="1001" mass="112321">MAWFSGRVSLGNFPDLAGAVNKLQESVKNIEKNFDTALGFEEKEKEKEKADSSNEGSGLWTSSTERKTLFDPVIALMGNKNEESTAESSSVKDGESNAESSQTPKSSEQSPEAEIASGTHKSSQHPSTIEEKEEIQTDGSPYSATEQASAEEGNEVVSVEKADELPETTEVTSSVVLEPDKAEPVSPLVPVEPPESPIMNLESSDYIGNLERRDVSEVEPLNNLESVQAKSKEIEVDEVESPSVAPDDSHNDNLHENIYEQKMQVESADEEKTQDKENVERMSPVQAEASTDSSTVDTIESPDLHSFTTKEADSASDSSKSPSPSALPSDEASGMISEAVSNASDAIVKAIEADQLVNDTETDNKEQGLSSGTNASDTIHSVLELEKLKMEMKMMESALQGAARQAQAKADDIAKLMNENEQLKVVIEDLKRKSSEAEIETLREEYHQRVSTLERKVYALTKERDTLRREQNKKSDAAALLKEKDEIITQVMAEGEELSKKQAAQEAQIRKLRAQIRELEEEKKGLVTKLQVEENKVESIKKDKTATEKLLQETIEKHQSELTAQKDYYTNALNVAKEAEALAEARANNEARSELESRLREAAERESMLVQTLEELRQTLSRQEQQAVYREDMLRRDIEDLKNRYLASERRCEELITQVPDSTRPLLRQIEAMQETTARRAEAWAAVERTLNSRLQEAEAKAAAAEERERSVNERLSQTLSRINVLDAQISCLRAEQTQLSKSLEKERQRAAENRQEYLAAKEEADTQEGRANQLEEEIRELRRKHKQELQDALMQRELLQQEIEREKAARLDLERSARAHSSAVSDQTTITRKNSGFENGNLSRKLSSASSLGSMEESYFLQASLDSSDTFSERRNVGEATMSPYYMKSITSSAFESALRQKEGELASYMSRLESMESIRDSLAEELVKMTEQCEKLRAETAVLPGMRAELEALRKRHSSALELMGERDEELEELRADIVDLKEMYREQVNLLVNQAVDI</sequence>
<dbReference type="OrthoDB" id="74178at2759"/>
<evidence type="ECO:0000256" key="2">
    <source>
        <dbReference type="ARBA" id="ARBA00023034"/>
    </source>
</evidence>
<evidence type="ECO:0000256" key="1">
    <source>
        <dbReference type="ARBA" id="ARBA00004555"/>
    </source>
</evidence>
<comment type="subcellular location">
    <subcellularLocation>
        <location evidence="1">Golgi apparatus</location>
    </subcellularLocation>
</comment>
<feature type="compositionally biased region" description="Polar residues" evidence="5">
    <location>
        <begin position="53"/>
        <end position="63"/>
    </location>
</feature>
<feature type="compositionally biased region" description="Basic and acidic residues" evidence="5">
    <location>
        <begin position="247"/>
        <end position="259"/>
    </location>
</feature>
<organism evidence="7 8">
    <name type="scientific">Rhamnella rubrinervis</name>
    <dbReference type="NCBI Taxonomy" id="2594499"/>
    <lineage>
        <taxon>Eukaryota</taxon>
        <taxon>Viridiplantae</taxon>
        <taxon>Streptophyta</taxon>
        <taxon>Embryophyta</taxon>
        <taxon>Tracheophyta</taxon>
        <taxon>Spermatophyta</taxon>
        <taxon>Magnoliopsida</taxon>
        <taxon>eudicotyledons</taxon>
        <taxon>Gunneridae</taxon>
        <taxon>Pentapetalae</taxon>
        <taxon>rosids</taxon>
        <taxon>fabids</taxon>
        <taxon>Rosales</taxon>
        <taxon>Rhamnaceae</taxon>
        <taxon>rhamnoid group</taxon>
        <taxon>Rhamneae</taxon>
        <taxon>Rhamnella</taxon>
    </lineage>
</organism>
<proteinExistence type="predicted"/>
<feature type="compositionally biased region" description="Polar residues" evidence="5">
    <location>
        <begin position="823"/>
        <end position="842"/>
    </location>
</feature>
<feature type="domain" description="TATA element modulatory factor 1 TATA binding" evidence="6">
    <location>
        <begin position="894"/>
        <end position="993"/>
    </location>
</feature>
<feature type="compositionally biased region" description="Basic and acidic residues" evidence="5">
    <location>
        <begin position="270"/>
        <end position="280"/>
    </location>
</feature>
<comment type="caution">
    <text evidence="7">The sequence shown here is derived from an EMBL/GenBank/DDBJ whole genome shotgun (WGS) entry which is preliminary data.</text>
</comment>
<accession>A0A8K0HFC4</accession>